<accession>A0A2K8U2R9</accession>
<keyword evidence="8" id="KW-0418">Kinase</keyword>
<dbReference type="KEGG" id="tsy:THSYN_02200"/>
<dbReference type="InterPro" id="IPR005467">
    <property type="entry name" value="His_kinase_dom"/>
</dbReference>
<evidence type="ECO:0000256" key="14">
    <source>
        <dbReference type="SAM" id="Phobius"/>
    </source>
</evidence>
<dbReference type="InterPro" id="IPR011006">
    <property type="entry name" value="CheY-like_superfamily"/>
</dbReference>
<dbReference type="GO" id="GO:0000155">
    <property type="term" value="F:phosphorelay sensor kinase activity"/>
    <property type="evidence" value="ECO:0007669"/>
    <property type="project" value="InterPro"/>
</dbReference>
<dbReference type="EMBL" id="CP020370">
    <property type="protein sequence ID" value="AUB79886.1"/>
    <property type="molecule type" value="Genomic_DNA"/>
</dbReference>
<evidence type="ECO:0000259" key="15">
    <source>
        <dbReference type="PROSITE" id="PS50109"/>
    </source>
</evidence>
<dbReference type="AlphaFoldDB" id="A0A2K8U2R9"/>
<dbReference type="Pfam" id="PF00512">
    <property type="entry name" value="HisKA"/>
    <property type="match status" value="1"/>
</dbReference>
<evidence type="ECO:0000313" key="17">
    <source>
        <dbReference type="EMBL" id="AUB79886.1"/>
    </source>
</evidence>
<evidence type="ECO:0000259" key="16">
    <source>
        <dbReference type="PROSITE" id="PS50110"/>
    </source>
</evidence>
<sequence>MAQITVRRPRLRISITARLLSYLLLAGIVPLLLLGVSAFDISRRIIIAQAGEFHLQQMTDLRAYFGLYAEQIESLAANIAGNEAIGEALRAGGETDQTHPDTFSILTTHAQIGYILNSYVRVKGLVSIDLFATDDRHFHVGDTLDVRDVDTARVQAMLDEARHSATPAYWRGIEDNLNRASTKKSVLTVTRGVRYFVPQTGTTDMVGLLVINIDAPIVINSFLNEVKTPEHLRLMLLDRNGRFVYHTDPRLVGKEAAPAFKSLLQAGAPIQALRLDGEDVILSSVSEPRTGGALVGALPRSVLTAPVDALIYAGLLLLLIGLVVIGLLALRFARLVVAPVRDVSRGFSRLQEHPETIPPALPLPDTIDELADMVVGFNRHLDVLAAQRTAAQQLLEAQQAAEAATRAKSRFLATMSHEIRTPMNGILGMAQLLLMPDAKEAQRRDYARTILHSGEALLNLLNDILDLSRVEAGKLELQESVFDPRQLLQEVALLFRQLVDAKGLTLDSVWSGPAGVRYWGDPLRLRQMLTNLVSNAAKFTAHGAIHIAGSEIGRTEEGVVLEFAVSDTGIGIARDKLERLFKPFSQVDGSITREYGGSGLGLSIVTNLSQLMGGETGIESEPGKGSRVWFRVCLTVVTPPPQPSPGEARLPTLAAAPPTAHPGVASVLVVEDNLINRKVINGMLRKHGAHVDNVENGLEAVTFITGGARPSIVLMDCQMPVMDGFRATAQIRAWELEHGKPRVPIIALTAGAFQEDRDQCIAAGMDDFLVKPLRLADLEAMLTKWTGG</sequence>
<evidence type="ECO:0000256" key="11">
    <source>
        <dbReference type="ARBA" id="ARBA00023012"/>
    </source>
</evidence>
<dbReference type="CDD" id="cd17546">
    <property type="entry name" value="REC_hyHK_CKI1_RcsC-like"/>
    <property type="match status" value="1"/>
</dbReference>
<dbReference type="CDD" id="cd16922">
    <property type="entry name" value="HATPase_EvgS-ArcB-TorS-like"/>
    <property type="match status" value="1"/>
</dbReference>
<dbReference type="InterPro" id="IPR003594">
    <property type="entry name" value="HATPase_dom"/>
</dbReference>
<dbReference type="OrthoDB" id="5563233at2"/>
<comment type="subcellular location">
    <subcellularLocation>
        <location evidence="2">Membrane</location>
    </subcellularLocation>
</comment>
<dbReference type="PANTHER" id="PTHR45339:SF1">
    <property type="entry name" value="HYBRID SIGNAL TRANSDUCTION HISTIDINE KINASE J"/>
    <property type="match status" value="1"/>
</dbReference>
<dbReference type="InterPro" id="IPR036097">
    <property type="entry name" value="HisK_dim/P_sf"/>
</dbReference>
<dbReference type="Proteomes" id="UP000232638">
    <property type="component" value="Chromosome"/>
</dbReference>
<dbReference type="InterPro" id="IPR004358">
    <property type="entry name" value="Sig_transdc_His_kin-like_C"/>
</dbReference>
<dbReference type="RefSeq" id="WP_100917700.1">
    <property type="nucleotide sequence ID" value="NZ_CP020370.1"/>
</dbReference>
<dbReference type="SUPFAM" id="SSF55874">
    <property type="entry name" value="ATPase domain of HSP90 chaperone/DNA topoisomerase II/histidine kinase"/>
    <property type="match status" value="1"/>
</dbReference>
<feature type="transmembrane region" description="Helical" evidence="14">
    <location>
        <begin position="309"/>
        <end position="330"/>
    </location>
</feature>
<evidence type="ECO:0000256" key="4">
    <source>
        <dbReference type="ARBA" id="ARBA00022553"/>
    </source>
</evidence>
<evidence type="ECO:0000256" key="1">
    <source>
        <dbReference type="ARBA" id="ARBA00000085"/>
    </source>
</evidence>
<dbReference type="FunFam" id="1.10.287.130:FF:000004">
    <property type="entry name" value="Ethylene receptor 1"/>
    <property type="match status" value="1"/>
</dbReference>
<keyword evidence="18" id="KW-1185">Reference proteome</keyword>
<dbReference type="EC" id="2.7.13.3" evidence="3"/>
<dbReference type="Gene3D" id="3.30.565.10">
    <property type="entry name" value="Histidine kinase-like ATPase, C-terminal domain"/>
    <property type="match status" value="1"/>
</dbReference>
<evidence type="ECO:0000256" key="9">
    <source>
        <dbReference type="ARBA" id="ARBA00022840"/>
    </source>
</evidence>
<evidence type="ECO:0000256" key="3">
    <source>
        <dbReference type="ARBA" id="ARBA00012438"/>
    </source>
</evidence>
<dbReference type="PROSITE" id="PS50110">
    <property type="entry name" value="RESPONSE_REGULATORY"/>
    <property type="match status" value="1"/>
</dbReference>
<evidence type="ECO:0000313" key="18">
    <source>
        <dbReference type="Proteomes" id="UP000232638"/>
    </source>
</evidence>
<dbReference type="Pfam" id="PF00072">
    <property type="entry name" value="Response_reg"/>
    <property type="match status" value="1"/>
</dbReference>
<dbReference type="SUPFAM" id="SSF47384">
    <property type="entry name" value="Homodimeric domain of signal transducing histidine kinase"/>
    <property type="match status" value="1"/>
</dbReference>
<dbReference type="FunFam" id="3.30.565.10:FF:000010">
    <property type="entry name" value="Sensor histidine kinase RcsC"/>
    <property type="match status" value="1"/>
</dbReference>
<feature type="domain" description="Response regulatory" evidence="16">
    <location>
        <begin position="666"/>
        <end position="786"/>
    </location>
</feature>
<feature type="domain" description="Histidine kinase" evidence="15">
    <location>
        <begin position="414"/>
        <end position="636"/>
    </location>
</feature>
<gene>
    <name evidence="17" type="ORF">THSYN_02200</name>
</gene>
<keyword evidence="11" id="KW-0902">Two-component regulatory system</keyword>
<evidence type="ECO:0000256" key="13">
    <source>
        <dbReference type="PROSITE-ProRule" id="PRU00169"/>
    </source>
</evidence>
<keyword evidence="7" id="KW-0547">Nucleotide-binding</keyword>
<dbReference type="InterPro" id="IPR001789">
    <property type="entry name" value="Sig_transdc_resp-reg_receiver"/>
</dbReference>
<keyword evidence="10 14" id="KW-1133">Transmembrane helix</keyword>
<dbReference type="GO" id="GO:0016020">
    <property type="term" value="C:membrane"/>
    <property type="evidence" value="ECO:0007669"/>
    <property type="project" value="UniProtKB-SubCell"/>
</dbReference>
<keyword evidence="6 14" id="KW-0812">Transmembrane</keyword>
<feature type="modified residue" description="4-aspartylphosphate" evidence="13">
    <location>
        <position position="716"/>
    </location>
</feature>
<dbReference type="Gene3D" id="1.10.287.130">
    <property type="match status" value="1"/>
</dbReference>
<dbReference type="Gene3D" id="3.40.50.2300">
    <property type="match status" value="1"/>
</dbReference>
<name>A0A2K8U2R9_9GAMM</name>
<dbReference type="SUPFAM" id="SSF52172">
    <property type="entry name" value="CheY-like"/>
    <property type="match status" value="1"/>
</dbReference>
<dbReference type="PRINTS" id="PR00344">
    <property type="entry name" value="BCTRLSENSOR"/>
</dbReference>
<reference evidence="17 18" key="1">
    <citation type="submission" date="2017-03" db="EMBL/GenBank/DDBJ databases">
        <title>Complete genome sequence of Candidatus 'Thiodictyon syntrophicum' sp. nov. strain Cad16T, a photolithoautotroph purple sulfur bacterium isolated from an alpine meromictic lake.</title>
        <authorList>
            <person name="Luedin S.M."/>
            <person name="Pothier J.F."/>
            <person name="Danza F."/>
            <person name="Storelli N."/>
            <person name="Wittwer M."/>
            <person name="Tonolla M."/>
        </authorList>
    </citation>
    <scope>NUCLEOTIDE SEQUENCE [LARGE SCALE GENOMIC DNA]</scope>
    <source>
        <strain evidence="17 18">Cad16T</strain>
    </source>
</reference>
<keyword evidence="5" id="KW-0808">Transferase</keyword>
<evidence type="ECO:0000256" key="10">
    <source>
        <dbReference type="ARBA" id="ARBA00022989"/>
    </source>
</evidence>
<evidence type="ECO:0000256" key="7">
    <source>
        <dbReference type="ARBA" id="ARBA00022741"/>
    </source>
</evidence>
<comment type="catalytic activity">
    <reaction evidence="1">
        <text>ATP + protein L-histidine = ADP + protein N-phospho-L-histidine.</text>
        <dbReference type="EC" id="2.7.13.3"/>
    </reaction>
</comment>
<dbReference type="PROSITE" id="PS50109">
    <property type="entry name" value="HIS_KIN"/>
    <property type="match status" value="1"/>
</dbReference>
<evidence type="ECO:0000256" key="12">
    <source>
        <dbReference type="ARBA" id="ARBA00023136"/>
    </source>
</evidence>
<organism evidence="17 18">
    <name type="scientific">Candidatus Thiodictyon syntrophicum</name>
    <dbReference type="NCBI Taxonomy" id="1166950"/>
    <lineage>
        <taxon>Bacteria</taxon>
        <taxon>Pseudomonadati</taxon>
        <taxon>Pseudomonadota</taxon>
        <taxon>Gammaproteobacteria</taxon>
        <taxon>Chromatiales</taxon>
        <taxon>Chromatiaceae</taxon>
        <taxon>Thiodictyon</taxon>
    </lineage>
</organism>
<keyword evidence="9" id="KW-0067">ATP-binding</keyword>
<evidence type="ECO:0000256" key="2">
    <source>
        <dbReference type="ARBA" id="ARBA00004370"/>
    </source>
</evidence>
<dbReference type="SMART" id="SM00387">
    <property type="entry name" value="HATPase_c"/>
    <property type="match status" value="1"/>
</dbReference>
<keyword evidence="4 13" id="KW-0597">Phosphoprotein</keyword>
<dbReference type="SMART" id="SM00388">
    <property type="entry name" value="HisKA"/>
    <property type="match status" value="1"/>
</dbReference>
<proteinExistence type="predicted"/>
<evidence type="ECO:0000256" key="5">
    <source>
        <dbReference type="ARBA" id="ARBA00022679"/>
    </source>
</evidence>
<dbReference type="SMART" id="SM00448">
    <property type="entry name" value="REC"/>
    <property type="match status" value="1"/>
</dbReference>
<dbReference type="InterPro" id="IPR036890">
    <property type="entry name" value="HATPase_C_sf"/>
</dbReference>
<evidence type="ECO:0000256" key="6">
    <source>
        <dbReference type="ARBA" id="ARBA00022692"/>
    </source>
</evidence>
<dbReference type="InterPro" id="IPR003661">
    <property type="entry name" value="HisK_dim/P_dom"/>
</dbReference>
<evidence type="ECO:0000256" key="8">
    <source>
        <dbReference type="ARBA" id="ARBA00022777"/>
    </source>
</evidence>
<dbReference type="Gene3D" id="3.30.450.20">
    <property type="entry name" value="PAS domain"/>
    <property type="match status" value="1"/>
</dbReference>
<keyword evidence="12 14" id="KW-0472">Membrane</keyword>
<dbReference type="PANTHER" id="PTHR45339">
    <property type="entry name" value="HYBRID SIGNAL TRANSDUCTION HISTIDINE KINASE J"/>
    <property type="match status" value="1"/>
</dbReference>
<dbReference type="CDD" id="cd00082">
    <property type="entry name" value="HisKA"/>
    <property type="match status" value="1"/>
</dbReference>
<protein>
    <recommendedName>
        <fullName evidence="3">histidine kinase</fullName>
        <ecNumber evidence="3">2.7.13.3</ecNumber>
    </recommendedName>
</protein>
<dbReference type="Pfam" id="PF02518">
    <property type="entry name" value="HATPase_c"/>
    <property type="match status" value="1"/>
</dbReference>
<dbReference type="GO" id="GO:0005524">
    <property type="term" value="F:ATP binding"/>
    <property type="evidence" value="ECO:0007669"/>
    <property type="project" value="UniProtKB-KW"/>
</dbReference>